<dbReference type="GO" id="GO:0016529">
    <property type="term" value="C:sarcoplasmic reticulum"/>
    <property type="evidence" value="ECO:0007669"/>
    <property type="project" value="UniProtKB-SubCell"/>
</dbReference>
<dbReference type="PANTHER" id="PTHR11639">
    <property type="entry name" value="S100 CALCIUM-BINDING PROTEIN"/>
    <property type="match status" value="1"/>
</dbReference>
<feature type="domain" description="EF-hand" evidence="19">
    <location>
        <begin position="470"/>
        <end position="505"/>
    </location>
</feature>
<keyword evidence="11" id="KW-0703">Sarcoplasmic reticulum</keyword>
<feature type="region of interest" description="Disordered" evidence="18">
    <location>
        <begin position="367"/>
        <end position="421"/>
    </location>
</feature>
<dbReference type="InterPro" id="IPR013787">
    <property type="entry name" value="S100_Ca-bd_sub"/>
</dbReference>
<keyword evidence="12" id="KW-0496">Mitochondrion</keyword>
<sequence length="514" mass="53305">MDLGTAPSITGCPEPRSDPKAAPLGAQGRGGDGGSEPPTKNSSDAQAQEKPLLFAERPRHLLAAFSLLTALASSPISRQYSPNLSSSSLFTSSSLIFSSREGTSCGEGAQTLPSAQGWGREQGPPPRQQIPEQPQGSGGPPRIIPLTFIRLGSCSRTSSLNSPAVSVPFLPSLAAKVTKTVTMRSMAASSSVSSGGSGGSAAAMAPDTPGAAGTPARRGSEAEGSREVGPSPPPQPKEGSTQPPRGLCRGGRSRWRRCCRPAQQRGHGDRGTAGPGSDAPLTPSLRAGRGPPWEVSGSFGEVSGALGRFYTRAAGGDSAAFVPPAPVLGFLALPDGRTDTARAPQSVRPSVPQSVLCSLPARAPDQSRAELAAASAAPPGDLRWGQEGTAGRESRGAGASPGSFHRKHSPKHSRNRPAAAMGSQLEGAMETLINVFHHYSGKEGDKYKLSKKELKELLQSELGCFLETQKDSGAVEKIMQDLDENGDGEVDFQEFVVLVAALTVACNTFFWENA</sequence>
<comment type="function">
    <text evidence="16">Small calcium binding protein that plays important roles in several biological processes such as Ca(2+) homeostasis, chondrocyte biology and cardiomyocyte regulation. In response to an increase in intracellular Ca(2+) levels, binds calcium which triggers conformational changes. These changes allow interactions with specific target proteins and modulate their activity. Regulates a network in cardiomyocytes controlling sarcoplasmic reticulum Ca(2+) cycling and mitochondrial function through interaction with the ryanodine receptors RYR1 and RYR2, sarcoplasmic reticulum Ca(2+)-ATPase/ATP2A2 and mitochondrial F1-ATPase. Facilitates diastolic Ca(2+) dissociation and myofilament mechanics in order to improve relaxation during diastole.</text>
</comment>
<keyword evidence="6" id="KW-0963">Cytoplasm</keyword>
<keyword evidence="7" id="KW-0479">Metal-binding</keyword>
<evidence type="ECO:0000259" key="19">
    <source>
        <dbReference type="PROSITE" id="PS50222"/>
    </source>
</evidence>
<feature type="compositionally biased region" description="Low complexity" evidence="18">
    <location>
        <begin position="189"/>
        <end position="216"/>
    </location>
</feature>
<comment type="similarity">
    <text evidence="4">Belongs to the S-100 family.</text>
</comment>
<reference evidence="20" key="1">
    <citation type="submission" date="2025-08" db="UniProtKB">
        <authorList>
            <consortium name="Ensembl"/>
        </authorList>
    </citation>
    <scope>IDENTIFICATION</scope>
</reference>
<dbReference type="PROSITE" id="PS00018">
    <property type="entry name" value="EF_HAND_1"/>
    <property type="match status" value="1"/>
</dbReference>
<dbReference type="InterPro" id="IPR028486">
    <property type="entry name" value="S100-A1"/>
</dbReference>
<evidence type="ECO:0000313" key="21">
    <source>
        <dbReference type="Proteomes" id="UP000694396"/>
    </source>
</evidence>
<protein>
    <recommendedName>
        <fullName evidence="5">Protein S100-A1</fullName>
    </recommendedName>
    <alternativeName>
        <fullName evidence="13">S-100 protein alpha chain</fullName>
    </alternativeName>
    <alternativeName>
        <fullName evidence="14">S-100 protein subunit alpha</fullName>
    </alternativeName>
    <alternativeName>
        <fullName evidence="15">S100 calcium-binding protein A1</fullName>
    </alternativeName>
</protein>
<name>A0A8C3QLM6_9PASS</name>
<evidence type="ECO:0000256" key="5">
    <source>
        <dbReference type="ARBA" id="ARBA00014215"/>
    </source>
</evidence>
<dbReference type="CDD" id="cd05025">
    <property type="entry name" value="S-100A1"/>
    <property type="match status" value="1"/>
</dbReference>
<feature type="compositionally biased region" description="Basic residues" evidence="18">
    <location>
        <begin position="404"/>
        <end position="415"/>
    </location>
</feature>
<dbReference type="PROSITE" id="PS00303">
    <property type="entry name" value="S100_CABP"/>
    <property type="match status" value="1"/>
</dbReference>
<comment type="subcellular location">
    <subcellularLocation>
        <location evidence="3">Cytoplasm</location>
    </subcellularLocation>
    <subcellularLocation>
        <location evidence="1">Mitochondrion</location>
    </subcellularLocation>
    <subcellularLocation>
        <location evidence="2">Sarcoplasmic reticulum</location>
    </subcellularLocation>
</comment>
<proteinExistence type="inferred from homology"/>
<dbReference type="Pfam" id="PF01023">
    <property type="entry name" value="S_100"/>
    <property type="match status" value="1"/>
</dbReference>
<keyword evidence="8" id="KW-0677">Repeat</keyword>
<evidence type="ECO:0000256" key="1">
    <source>
        <dbReference type="ARBA" id="ARBA00004173"/>
    </source>
</evidence>
<dbReference type="InterPro" id="IPR018247">
    <property type="entry name" value="EF_Hand_1_Ca_BS"/>
</dbReference>
<dbReference type="GO" id="GO:0008016">
    <property type="term" value="P:regulation of heart contraction"/>
    <property type="evidence" value="ECO:0007669"/>
    <property type="project" value="InterPro"/>
</dbReference>
<evidence type="ECO:0000256" key="13">
    <source>
        <dbReference type="ARBA" id="ARBA00030052"/>
    </source>
</evidence>
<evidence type="ECO:0000256" key="6">
    <source>
        <dbReference type="ARBA" id="ARBA00022490"/>
    </source>
</evidence>
<dbReference type="Proteomes" id="UP000694396">
    <property type="component" value="Unplaced"/>
</dbReference>
<dbReference type="FunFam" id="1.10.238.10:FF:000044">
    <property type="entry name" value="Protein S100"/>
    <property type="match status" value="1"/>
</dbReference>
<dbReference type="AlphaFoldDB" id="A0A8C3QLM6"/>
<evidence type="ECO:0000256" key="15">
    <source>
        <dbReference type="ARBA" id="ARBA00032803"/>
    </source>
</evidence>
<dbReference type="PROSITE" id="PS50222">
    <property type="entry name" value="EF_HAND_2"/>
    <property type="match status" value="1"/>
</dbReference>
<dbReference type="GO" id="GO:0005509">
    <property type="term" value="F:calcium ion binding"/>
    <property type="evidence" value="ECO:0007669"/>
    <property type="project" value="InterPro"/>
</dbReference>
<evidence type="ECO:0000256" key="9">
    <source>
        <dbReference type="ARBA" id="ARBA00022799"/>
    </source>
</evidence>
<dbReference type="GO" id="GO:0044548">
    <property type="term" value="F:S100 protein binding"/>
    <property type="evidence" value="ECO:0007669"/>
    <property type="project" value="TreeGrafter"/>
</dbReference>
<evidence type="ECO:0000256" key="4">
    <source>
        <dbReference type="ARBA" id="ARBA00007323"/>
    </source>
</evidence>
<dbReference type="InterPro" id="IPR001751">
    <property type="entry name" value="S100/CaBP7/8-like_CS"/>
</dbReference>
<keyword evidence="9" id="KW-0702">S-nitrosylation</keyword>
<dbReference type="GO" id="GO:0048306">
    <property type="term" value="F:calcium-dependent protein binding"/>
    <property type="evidence" value="ECO:0007669"/>
    <property type="project" value="TreeGrafter"/>
</dbReference>
<evidence type="ECO:0000256" key="7">
    <source>
        <dbReference type="ARBA" id="ARBA00022723"/>
    </source>
</evidence>
<evidence type="ECO:0000256" key="11">
    <source>
        <dbReference type="ARBA" id="ARBA00022951"/>
    </source>
</evidence>
<evidence type="ECO:0000256" key="18">
    <source>
        <dbReference type="SAM" id="MobiDB-lite"/>
    </source>
</evidence>
<keyword evidence="21" id="KW-1185">Reference proteome</keyword>
<dbReference type="SMART" id="SM01394">
    <property type="entry name" value="S_100"/>
    <property type="match status" value="1"/>
</dbReference>
<evidence type="ECO:0000256" key="2">
    <source>
        <dbReference type="ARBA" id="ARBA00004369"/>
    </source>
</evidence>
<feature type="region of interest" description="Disordered" evidence="18">
    <location>
        <begin position="101"/>
        <end position="145"/>
    </location>
</feature>
<reference evidence="20" key="2">
    <citation type="submission" date="2025-09" db="UniProtKB">
        <authorList>
            <consortium name="Ensembl"/>
        </authorList>
    </citation>
    <scope>IDENTIFICATION</scope>
</reference>
<dbReference type="InterPro" id="IPR011992">
    <property type="entry name" value="EF-hand-dom_pair"/>
</dbReference>
<dbReference type="SMART" id="SM00054">
    <property type="entry name" value="EFh"/>
    <property type="match status" value="1"/>
</dbReference>
<feature type="region of interest" description="Disordered" evidence="18">
    <location>
        <begin position="1"/>
        <end position="53"/>
    </location>
</feature>
<evidence type="ECO:0000313" key="20">
    <source>
        <dbReference type="Ensembl" id="ENSCRFP00000007986.1"/>
    </source>
</evidence>
<evidence type="ECO:0000256" key="17">
    <source>
        <dbReference type="ARBA" id="ARBA00046882"/>
    </source>
</evidence>
<evidence type="ECO:0000256" key="10">
    <source>
        <dbReference type="ARBA" id="ARBA00022837"/>
    </source>
</evidence>
<feature type="region of interest" description="Disordered" evidence="18">
    <location>
        <begin position="189"/>
        <end position="293"/>
    </location>
</feature>
<dbReference type="InterPro" id="IPR002048">
    <property type="entry name" value="EF_hand_dom"/>
</dbReference>
<organism evidence="20 21">
    <name type="scientific">Cyanoderma ruficeps</name>
    <name type="common">rufous-capped babbler</name>
    <dbReference type="NCBI Taxonomy" id="181631"/>
    <lineage>
        <taxon>Eukaryota</taxon>
        <taxon>Metazoa</taxon>
        <taxon>Chordata</taxon>
        <taxon>Craniata</taxon>
        <taxon>Vertebrata</taxon>
        <taxon>Euteleostomi</taxon>
        <taxon>Archelosauria</taxon>
        <taxon>Archosauria</taxon>
        <taxon>Dinosauria</taxon>
        <taxon>Saurischia</taxon>
        <taxon>Theropoda</taxon>
        <taxon>Coelurosauria</taxon>
        <taxon>Aves</taxon>
        <taxon>Neognathae</taxon>
        <taxon>Neoaves</taxon>
        <taxon>Telluraves</taxon>
        <taxon>Australaves</taxon>
        <taxon>Passeriformes</taxon>
        <taxon>Sylvioidea</taxon>
        <taxon>Timaliidae</taxon>
        <taxon>Cyanoderma</taxon>
    </lineage>
</organism>
<dbReference type="SUPFAM" id="SSF47473">
    <property type="entry name" value="EF-hand"/>
    <property type="match status" value="1"/>
</dbReference>
<comment type="subunit">
    <text evidence="17">Dimer of either two alpha chains, or two beta chains, or one alpha and one beta chain. Also forms heterodimers with S100P. Interacts with AGER. Interacts with CAPZA1. Interacts with FKBP4. Interacts with RYR1 and RYR2. Interacts with CACYBP in a calcium-dependent manner. Interacts with PPP5C (via TPR repeats); the interaction is calcium-dependent and modulates PPP5C activity. Interacts with ATP2A2 and PLN in a Ca(2+)-dependent manner. Interacts with mitochondrial F1-ATPase subunits ATP5F1A and ATP5F1B; these interactions increase F1-ATPase activity.</text>
</comment>
<keyword evidence="10" id="KW-0106">Calcium</keyword>
<evidence type="ECO:0000256" key="14">
    <source>
        <dbReference type="ARBA" id="ARBA00032463"/>
    </source>
</evidence>
<evidence type="ECO:0000256" key="8">
    <source>
        <dbReference type="ARBA" id="ARBA00022737"/>
    </source>
</evidence>
<evidence type="ECO:0000256" key="16">
    <source>
        <dbReference type="ARBA" id="ARBA00045350"/>
    </source>
</evidence>
<dbReference type="Pfam" id="PF00036">
    <property type="entry name" value="EF-hand_1"/>
    <property type="match status" value="1"/>
</dbReference>
<evidence type="ECO:0000256" key="12">
    <source>
        <dbReference type="ARBA" id="ARBA00023128"/>
    </source>
</evidence>
<dbReference type="Gene3D" id="1.10.238.10">
    <property type="entry name" value="EF-hand"/>
    <property type="match status" value="1"/>
</dbReference>
<evidence type="ECO:0000256" key="3">
    <source>
        <dbReference type="ARBA" id="ARBA00004496"/>
    </source>
</evidence>
<accession>A0A8C3QLM6</accession>
<dbReference type="PANTHER" id="PTHR11639:SF134">
    <property type="entry name" value="PROTEIN S100-A1-RELATED"/>
    <property type="match status" value="1"/>
</dbReference>
<dbReference type="Ensembl" id="ENSCRFT00000008266.1">
    <property type="protein sequence ID" value="ENSCRFP00000007986.1"/>
    <property type="gene ID" value="ENSCRFG00000006274.1"/>
</dbReference>
<dbReference type="GO" id="GO:0005739">
    <property type="term" value="C:mitochondrion"/>
    <property type="evidence" value="ECO:0007669"/>
    <property type="project" value="UniProtKB-SubCell"/>
</dbReference>